<reference evidence="9" key="1">
    <citation type="submission" date="2025-08" db="UniProtKB">
        <authorList>
            <consortium name="RefSeq"/>
        </authorList>
    </citation>
    <scope>IDENTIFICATION</scope>
    <source>
        <tissue evidence="9">Tentacle</tissue>
    </source>
</reference>
<dbReference type="InterPro" id="IPR001452">
    <property type="entry name" value="SH3_domain"/>
</dbReference>
<gene>
    <name evidence="9" type="primary">LOC116304926</name>
</gene>
<dbReference type="SMART" id="SM00326">
    <property type="entry name" value="SH3"/>
    <property type="match status" value="1"/>
</dbReference>
<dbReference type="PROSITE" id="PS50002">
    <property type="entry name" value="SH3"/>
    <property type="match status" value="1"/>
</dbReference>
<dbReference type="GO" id="GO:0016020">
    <property type="term" value="C:membrane"/>
    <property type="evidence" value="ECO:0007669"/>
    <property type="project" value="TreeGrafter"/>
</dbReference>
<sequence>MSLSKSHFPSFNMADFSDSMKKLGSTTSTFFNRAKQYTEEQLGKSEATVLDARFESLVEKADRTKCRTEQLLRQTETLLQPNIGVRAEEYVYDKLEKKKPERKTNLETLGCYMSETGQEFGPGTSYGGALIKCGETEKKLGQAEKEFMRKTNSHFLQPLRSFLEGDMKTIQSERKTLFAKRLDLDSCKSKVRKAQSPEKMQQMHSAAVKNKNSNSLFLINELDQAEQELRVAQAEFDRQYEVTKLLLDGINTAHANHHRALLSFVEAQAQYYAQCHNYMQELHRQLGTPPGDILPPTPAASAPSAAEVAAGPDPAGFTRPAQTKKAKVLYDYDAADDSELSLLSDEILTVYTLPGMDNDWMMGERGRQRGRVPVTYLELLD</sequence>
<evidence type="ECO:0000256" key="5">
    <source>
        <dbReference type="SAM" id="MobiDB-lite"/>
    </source>
</evidence>
<dbReference type="PROSITE" id="PS51021">
    <property type="entry name" value="BAR"/>
    <property type="match status" value="1"/>
</dbReference>
<evidence type="ECO:0000259" key="6">
    <source>
        <dbReference type="PROSITE" id="PS50002"/>
    </source>
</evidence>
<dbReference type="InParanoid" id="A0A6P8IU63"/>
<feature type="region of interest" description="Disordered" evidence="5">
    <location>
        <begin position="296"/>
        <end position="319"/>
    </location>
</feature>
<evidence type="ECO:0000259" key="7">
    <source>
        <dbReference type="PROSITE" id="PS51021"/>
    </source>
</evidence>
<evidence type="ECO:0000256" key="2">
    <source>
        <dbReference type="ARBA" id="ARBA00022443"/>
    </source>
</evidence>
<feature type="compositionally biased region" description="Low complexity" evidence="5">
    <location>
        <begin position="299"/>
        <end position="312"/>
    </location>
</feature>
<dbReference type="OrthoDB" id="14167at2759"/>
<dbReference type="InterPro" id="IPR036028">
    <property type="entry name" value="SH3-like_dom_sf"/>
</dbReference>
<keyword evidence="8" id="KW-1185">Reference proteome</keyword>
<dbReference type="Proteomes" id="UP000515163">
    <property type="component" value="Unplaced"/>
</dbReference>
<dbReference type="InterPro" id="IPR027267">
    <property type="entry name" value="AH/BAR_dom_sf"/>
</dbReference>
<feature type="domain" description="SH3" evidence="6">
    <location>
        <begin position="321"/>
        <end position="381"/>
    </location>
</feature>
<evidence type="ECO:0000256" key="1">
    <source>
        <dbReference type="ARBA" id="ARBA00006697"/>
    </source>
</evidence>
<evidence type="ECO:0000313" key="9">
    <source>
        <dbReference type="RefSeq" id="XP_031570584.1"/>
    </source>
</evidence>
<dbReference type="AlphaFoldDB" id="A0A6P8IU63"/>
<keyword evidence="2 3" id="KW-0728">SH3 domain</keyword>
<dbReference type="SUPFAM" id="SSF50044">
    <property type="entry name" value="SH3-domain"/>
    <property type="match status" value="1"/>
</dbReference>
<feature type="domain" description="BAR" evidence="7">
    <location>
        <begin position="39"/>
        <end position="295"/>
    </location>
</feature>
<dbReference type="GO" id="GO:0005737">
    <property type="term" value="C:cytoplasm"/>
    <property type="evidence" value="ECO:0007669"/>
    <property type="project" value="InterPro"/>
</dbReference>
<dbReference type="Gene3D" id="2.30.30.40">
    <property type="entry name" value="SH3 Domains"/>
    <property type="match status" value="1"/>
</dbReference>
<keyword evidence="4" id="KW-0175">Coiled coil</keyword>
<comment type="similarity">
    <text evidence="1">Belongs to the endophilin family.</text>
</comment>
<name>A0A6P8IU63_ACTTE</name>
<evidence type="ECO:0000256" key="3">
    <source>
        <dbReference type="PROSITE-ProRule" id="PRU00192"/>
    </source>
</evidence>
<dbReference type="RefSeq" id="XP_031570584.1">
    <property type="nucleotide sequence ID" value="XM_031714724.1"/>
</dbReference>
<organism evidence="8 9">
    <name type="scientific">Actinia tenebrosa</name>
    <name type="common">Australian red waratah sea anemone</name>
    <dbReference type="NCBI Taxonomy" id="6105"/>
    <lineage>
        <taxon>Eukaryota</taxon>
        <taxon>Metazoa</taxon>
        <taxon>Cnidaria</taxon>
        <taxon>Anthozoa</taxon>
        <taxon>Hexacorallia</taxon>
        <taxon>Actiniaria</taxon>
        <taxon>Actiniidae</taxon>
        <taxon>Actinia</taxon>
    </lineage>
</organism>
<dbReference type="SUPFAM" id="SSF103657">
    <property type="entry name" value="BAR/IMD domain-like"/>
    <property type="match status" value="1"/>
</dbReference>
<dbReference type="GeneID" id="116304926"/>
<dbReference type="Pfam" id="PF14604">
    <property type="entry name" value="SH3_9"/>
    <property type="match status" value="1"/>
</dbReference>
<proteinExistence type="inferred from homology"/>
<evidence type="ECO:0000313" key="8">
    <source>
        <dbReference type="Proteomes" id="UP000515163"/>
    </source>
</evidence>
<dbReference type="PANTHER" id="PTHR14167">
    <property type="entry name" value="SH3 DOMAIN-CONTAINING"/>
    <property type="match status" value="1"/>
</dbReference>
<dbReference type="KEGG" id="aten:116304926"/>
<dbReference type="Pfam" id="PF03114">
    <property type="entry name" value="BAR"/>
    <property type="match status" value="1"/>
</dbReference>
<dbReference type="CDD" id="cd07594">
    <property type="entry name" value="BAR_Endophilin_B"/>
    <property type="match status" value="1"/>
</dbReference>
<dbReference type="Gene3D" id="1.20.1270.60">
    <property type="entry name" value="Arfaptin homology (AH) domain/BAR domain"/>
    <property type="match status" value="1"/>
</dbReference>
<dbReference type="InterPro" id="IPR004148">
    <property type="entry name" value="BAR_dom"/>
</dbReference>
<evidence type="ECO:0000256" key="4">
    <source>
        <dbReference type="SAM" id="Coils"/>
    </source>
</evidence>
<dbReference type="InterPro" id="IPR050384">
    <property type="entry name" value="Endophilin_SH3RF"/>
</dbReference>
<accession>A0A6P8IU63</accession>
<dbReference type="GO" id="GO:0061024">
    <property type="term" value="P:membrane organization"/>
    <property type="evidence" value="ECO:0007669"/>
    <property type="project" value="TreeGrafter"/>
</dbReference>
<dbReference type="CDD" id="cd11802">
    <property type="entry name" value="SH3_Endophilin_B"/>
    <property type="match status" value="1"/>
</dbReference>
<dbReference type="SMART" id="SM00721">
    <property type="entry name" value="BAR"/>
    <property type="match status" value="1"/>
</dbReference>
<dbReference type="PANTHER" id="PTHR14167:SF76">
    <property type="entry name" value="ENDOPHILIN B, ISOFORM A"/>
    <property type="match status" value="1"/>
</dbReference>
<dbReference type="FunCoup" id="A0A6P8IU63">
    <property type="interactions" value="2356"/>
</dbReference>
<protein>
    <submittedName>
        <fullName evidence="9">Endophilin-B1-like isoform X1</fullName>
    </submittedName>
</protein>
<feature type="coiled-coil region" evidence="4">
    <location>
        <begin position="208"/>
        <end position="242"/>
    </location>
</feature>